<comment type="caution">
    <text evidence="4">The sequence shown here is derived from an EMBL/GenBank/DDBJ whole genome shotgun (WGS) entry which is preliminary data.</text>
</comment>
<dbReference type="PANTHER" id="PTHR47640:SF5">
    <property type="entry name" value="RRM DOMAIN-CONTAINING PROTEIN"/>
    <property type="match status" value="1"/>
</dbReference>
<dbReference type="STRING" id="1509407.A0A0L1IS81"/>
<feature type="domain" description="RRM" evidence="3">
    <location>
        <begin position="210"/>
        <end position="282"/>
    </location>
</feature>
<dbReference type="PROSITE" id="PS50102">
    <property type="entry name" value="RRM"/>
    <property type="match status" value="3"/>
</dbReference>
<evidence type="ECO:0000256" key="1">
    <source>
        <dbReference type="ARBA" id="ARBA00022884"/>
    </source>
</evidence>
<dbReference type="EMBL" id="JNOM01000354">
    <property type="protein sequence ID" value="KNG82352.1"/>
    <property type="molecule type" value="Genomic_DNA"/>
</dbReference>
<evidence type="ECO:0000313" key="5">
    <source>
        <dbReference type="Proteomes" id="UP000037505"/>
    </source>
</evidence>
<evidence type="ECO:0000256" key="2">
    <source>
        <dbReference type="PROSITE-ProRule" id="PRU00176"/>
    </source>
</evidence>
<reference evidence="4 5" key="1">
    <citation type="submission" date="2014-06" db="EMBL/GenBank/DDBJ databases">
        <title>The Genome of the Aflatoxigenic Filamentous Fungus Aspergillus nomius.</title>
        <authorList>
            <person name="Moore M.G."/>
            <person name="Shannon B.M."/>
            <person name="Brian M.M."/>
        </authorList>
    </citation>
    <scope>NUCLEOTIDE SEQUENCE [LARGE SCALE GENOMIC DNA]</scope>
    <source>
        <strain evidence="4 5">NRRL 13137</strain>
    </source>
</reference>
<dbReference type="GO" id="GO:0034063">
    <property type="term" value="P:stress granule assembly"/>
    <property type="evidence" value="ECO:0007669"/>
    <property type="project" value="TreeGrafter"/>
</dbReference>
<dbReference type="GO" id="GO:0043488">
    <property type="term" value="P:regulation of mRNA stability"/>
    <property type="evidence" value="ECO:0007669"/>
    <property type="project" value="TreeGrafter"/>
</dbReference>
<dbReference type="InterPro" id="IPR012677">
    <property type="entry name" value="Nucleotide-bd_a/b_plait_sf"/>
</dbReference>
<dbReference type="Proteomes" id="UP000037505">
    <property type="component" value="Unassembled WGS sequence"/>
</dbReference>
<protein>
    <recommendedName>
        <fullName evidence="3">RRM domain-containing protein</fullName>
    </recommendedName>
</protein>
<dbReference type="InterPro" id="IPR050825">
    <property type="entry name" value="RBM42_RBP45_47-like"/>
</dbReference>
<dbReference type="Gene3D" id="3.30.70.330">
    <property type="match status" value="3"/>
</dbReference>
<dbReference type="GO" id="GO:0003729">
    <property type="term" value="F:mRNA binding"/>
    <property type="evidence" value="ECO:0007669"/>
    <property type="project" value="InterPro"/>
</dbReference>
<dbReference type="GO" id="GO:0000184">
    <property type="term" value="P:nuclear-transcribed mRNA catabolic process, nonsense-mediated decay"/>
    <property type="evidence" value="ECO:0007669"/>
    <property type="project" value="TreeGrafter"/>
</dbReference>
<feature type="domain" description="RRM" evidence="3">
    <location>
        <begin position="106"/>
        <end position="184"/>
    </location>
</feature>
<sequence>MDFATQNTSGAPEDVHLYVGNLSPRVTEYMLTETFAATGAVQHLKIIPDRNYQHGGLNYALVKYFDIQSAKTAVQTLNGLKLFDTEIQVSWANQIQQDTRDAPGQYRVIVGDLSPEVNDDILRKAFSAFSSLSDARVIWDLQSGKSRGHGFLIFSDKTDAEQAIATMNGDWLGSRAITVSWANQKPQGSSQNSESVSYESILLQAPPDQTTVYIGNLVPYCTQADLIPIFQSLGYLKSIEMHADQGHASVHLDTHEHAAMAICQLHGQMVHGRPIKLGVCTEKRFTI</sequence>
<dbReference type="SUPFAM" id="SSF54928">
    <property type="entry name" value="RNA-binding domain, RBD"/>
    <property type="match status" value="2"/>
</dbReference>
<name>A0A0L1IS81_ASPN3</name>
<dbReference type="GO" id="GO:0010494">
    <property type="term" value="C:cytoplasmic stress granule"/>
    <property type="evidence" value="ECO:0007669"/>
    <property type="project" value="TreeGrafter"/>
</dbReference>
<evidence type="ECO:0000259" key="3">
    <source>
        <dbReference type="PROSITE" id="PS50102"/>
    </source>
</evidence>
<dbReference type="RefSeq" id="XP_015403275.1">
    <property type="nucleotide sequence ID" value="XM_015555345.1"/>
</dbReference>
<keyword evidence="1 2" id="KW-0694">RNA-binding</keyword>
<gene>
    <name evidence="4" type="ORF">ANOM_010089</name>
</gene>
<feature type="domain" description="RRM" evidence="3">
    <location>
        <begin position="15"/>
        <end position="94"/>
    </location>
</feature>
<dbReference type="OrthoDB" id="8093034at2759"/>
<proteinExistence type="predicted"/>
<evidence type="ECO:0000313" key="4">
    <source>
        <dbReference type="EMBL" id="KNG82352.1"/>
    </source>
</evidence>
<dbReference type="InterPro" id="IPR000504">
    <property type="entry name" value="RRM_dom"/>
</dbReference>
<dbReference type="GeneID" id="26811893"/>
<accession>A0A0L1IS81</accession>
<dbReference type="Pfam" id="PF00076">
    <property type="entry name" value="RRM_1"/>
    <property type="match status" value="3"/>
</dbReference>
<dbReference type="PANTHER" id="PTHR47640">
    <property type="entry name" value="TRNA SELENOCYSTEINE 1-ASSOCIATED PROTEIN 1-RELATED-RELATED"/>
    <property type="match status" value="1"/>
</dbReference>
<dbReference type="SMART" id="SM00360">
    <property type="entry name" value="RRM"/>
    <property type="match status" value="3"/>
</dbReference>
<dbReference type="AlphaFoldDB" id="A0A0L1IS81"/>
<dbReference type="InterPro" id="IPR035979">
    <property type="entry name" value="RBD_domain_sf"/>
</dbReference>
<keyword evidence="5" id="KW-1185">Reference proteome</keyword>
<organism evidence="4 5">
    <name type="scientific">Aspergillus nomiae NRRL (strain ATCC 15546 / NRRL 13137 / CBS 260.88 / M93)</name>
    <dbReference type="NCBI Taxonomy" id="1509407"/>
    <lineage>
        <taxon>Eukaryota</taxon>
        <taxon>Fungi</taxon>
        <taxon>Dikarya</taxon>
        <taxon>Ascomycota</taxon>
        <taxon>Pezizomycotina</taxon>
        <taxon>Eurotiomycetes</taxon>
        <taxon>Eurotiomycetidae</taxon>
        <taxon>Eurotiales</taxon>
        <taxon>Aspergillaceae</taxon>
        <taxon>Aspergillus</taxon>
        <taxon>Aspergillus subgen. Circumdati</taxon>
    </lineage>
</organism>